<name>A0A9X2G6G4_9ACTN</name>
<evidence type="ECO:0000313" key="2">
    <source>
        <dbReference type="EMBL" id="MCP2353459.1"/>
    </source>
</evidence>
<dbReference type="InterPro" id="IPR050564">
    <property type="entry name" value="F420-G6PD/mer"/>
</dbReference>
<dbReference type="Pfam" id="PF00296">
    <property type="entry name" value="Bac_luciferase"/>
    <property type="match status" value="1"/>
</dbReference>
<evidence type="ECO:0000313" key="3">
    <source>
        <dbReference type="Proteomes" id="UP001139648"/>
    </source>
</evidence>
<dbReference type="EMBL" id="JAMZEB010000001">
    <property type="protein sequence ID" value="MCP2353459.1"/>
    <property type="molecule type" value="Genomic_DNA"/>
</dbReference>
<dbReference type="InterPro" id="IPR036661">
    <property type="entry name" value="Luciferase-like_sf"/>
</dbReference>
<keyword evidence="2" id="KW-0503">Monooxygenase</keyword>
<accession>A0A9X2G6G4</accession>
<reference evidence="2" key="1">
    <citation type="submission" date="2022-06" db="EMBL/GenBank/DDBJ databases">
        <title>Sequencing the genomes of 1000 actinobacteria strains.</title>
        <authorList>
            <person name="Klenk H.-P."/>
        </authorList>
    </citation>
    <scope>NUCLEOTIDE SEQUENCE</scope>
    <source>
        <strain evidence="2">DSM 46694</strain>
    </source>
</reference>
<dbReference type="GO" id="GO:0016705">
    <property type="term" value="F:oxidoreductase activity, acting on paired donors, with incorporation or reduction of molecular oxygen"/>
    <property type="evidence" value="ECO:0007669"/>
    <property type="project" value="InterPro"/>
</dbReference>
<dbReference type="InterPro" id="IPR011251">
    <property type="entry name" value="Luciferase-like_dom"/>
</dbReference>
<dbReference type="GO" id="GO:0004497">
    <property type="term" value="F:monooxygenase activity"/>
    <property type="evidence" value="ECO:0007669"/>
    <property type="project" value="UniProtKB-KW"/>
</dbReference>
<evidence type="ECO:0000259" key="1">
    <source>
        <dbReference type="Pfam" id="PF00296"/>
    </source>
</evidence>
<dbReference type="Proteomes" id="UP001139648">
    <property type="component" value="Unassembled WGS sequence"/>
</dbReference>
<keyword evidence="2" id="KW-0560">Oxidoreductase</keyword>
<protein>
    <submittedName>
        <fullName evidence="2">Alkanesulfonate monooxygenase SsuD/methylene tetrahydromethanopterin reductase-like flavin-dependent oxidoreductase (Luciferase family)</fullName>
    </submittedName>
</protein>
<keyword evidence="3" id="KW-1185">Reference proteome</keyword>
<gene>
    <name evidence="2" type="ORF">HD597_000479</name>
</gene>
<dbReference type="PANTHER" id="PTHR43244:SF2">
    <property type="entry name" value="CONSERVED HYPOTHETICAL ALANINE AND PROLINE-RICH PROTEIN"/>
    <property type="match status" value="1"/>
</dbReference>
<comment type="caution">
    <text evidence="2">The sequence shown here is derived from an EMBL/GenBank/DDBJ whole genome shotgun (WGS) entry which is preliminary data.</text>
</comment>
<dbReference type="SUPFAM" id="SSF51679">
    <property type="entry name" value="Bacterial luciferase-like"/>
    <property type="match status" value="1"/>
</dbReference>
<dbReference type="RefSeq" id="WP_253740009.1">
    <property type="nucleotide sequence ID" value="NZ_BAABKA010000020.1"/>
</dbReference>
<feature type="domain" description="Luciferase-like" evidence="1">
    <location>
        <begin position="25"/>
        <end position="245"/>
    </location>
</feature>
<sequence length="306" mass="31908">MSAPGHVRIGVMLPTLGTAGSGFPVAAAAQQAEQLGFGSVWAPDHLAFHTGVLEPFLALATAAAVTRRVKLGFGVLLAALRQPAWVAKQVASLQELSERRVLLGVGVGGENPAEWAAAGAPLHGRGRRTDMLLEALPDLLSGRPARLGPPFDLDVPALEPVAGVPPVWIGGRGEAALNRAARRGDGWLGLFLDAAQLARRHARLAALAAQLGRPLPRTGVTLFVNVDDGDPARARRDALGFLRASYRLEESVSSRYVMAGGFEAISEQVAAMVEAGAGQIVLLPAAADYPAQYERLAPLAGALTGR</sequence>
<proteinExistence type="predicted"/>
<dbReference type="AlphaFoldDB" id="A0A9X2G6G4"/>
<dbReference type="PANTHER" id="PTHR43244">
    <property type="match status" value="1"/>
</dbReference>
<organism evidence="2 3">
    <name type="scientific">Nonomuraea thailandensis</name>
    <dbReference type="NCBI Taxonomy" id="1188745"/>
    <lineage>
        <taxon>Bacteria</taxon>
        <taxon>Bacillati</taxon>
        <taxon>Actinomycetota</taxon>
        <taxon>Actinomycetes</taxon>
        <taxon>Streptosporangiales</taxon>
        <taxon>Streptosporangiaceae</taxon>
        <taxon>Nonomuraea</taxon>
    </lineage>
</organism>
<dbReference type="Gene3D" id="3.20.20.30">
    <property type="entry name" value="Luciferase-like domain"/>
    <property type="match status" value="1"/>
</dbReference>